<dbReference type="Gene3D" id="3.30.200.20">
    <property type="entry name" value="Phosphorylase Kinase, domain 1"/>
    <property type="match status" value="1"/>
</dbReference>
<dbReference type="GO" id="GO:0006914">
    <property type="term" value="P:autophagy"/>
    <property type="evidence" value="ECO:0007669"/>
    <property type="project" value="UniProtKB-ARBA"/>
</dbReference>
<dbReference type="PROSITE" id="PS50011">
    <property type="entry name" value="PROTEIN_KINASE_DOM"/>
    <property type="match status" value="1"/>
</dbReference>
<dbReference type="Proteomes" id="UP000663891">
    <property type="component" value="Unassembled WGS sequence"/>
</dbReference>
<sequence length="367" mass="42307">MYNNIYWNQYPYYRSFYPLYHRKIWLINQTFRIKNQFYTLRERRGAGSFGSVWASTTLDGRRAAVKVFNLRKLRRNINRLALINSFKAEVEMTSSMRNVTNHVVNIYGFDFDGRTKLAFIAMELGDQTLQDRVKGLHRMHSQYIGSGIGDDDYISARERKNIWIQLVHCDMKPANLVFFGPILKVIDLGFAQKEIVGYNWQKLGGTPYFSAPECMNGGAPVTSKADIWSVGAILYYLTYGTPPIYWTSQPPPGIPPTRSASVQHVLYQCLQQNPYQRPYQYQLAQCPLTNIVIIGEHSLATQYSSIVRCLRSVDSQQGYLVYIDNMINLELLFENDLIPFWDYDAPNNSKLSVLLANGTIYHLVIII</sequence>
<dbReference type="GO" id="GO:0005975">
    <property type="term" value="P:carbohydrate metabolic process"/>
    <property type="evidence" value="ECO:0007669"/>
    <property type="project" value="InterPro"/>
</dbReference>
<dbReference type="GO" id="GO:0004674">
    <property type="term" value="F:protein serine/threonine kinase activity"/>
    <property type="evidence" value="ECO:0007669"/>
    <property type="project" value="InterPro"/>
</dbReference>
<dbReference type="EMBL" id="CAJNON010000508">
    <property type="protein sequence ID" value="CAF1295678.1"/>
    <property type="molecule type" value="Genomic_DNA"/>
</dbReference>
<dbReference type="SMART" id="SM00220">
    <property type="entry name" value="S_TKc"/>
    <property type="match status" value="1"/>
</dbReference>
<gene>
    <name evidence="2" type="ORF">VCS650_LOCUS30759</name>
</gene>
<dbReference type="GO" id="GO:0010506">
    <property type="term" value="P:regulation of autophagy"/>
    <property type="evidence" value="ECO:0007669"/>
    <property type="project" value="InterPro"/>
</dbReference>
<dbReference type="InterPro" id="IPR045269">
    <property type="entry name" value="Atg1-like"/>
</dbReference>
<dbReference type="GO" id="GO:0005524">
    <property type="term" value="F:ATP binding"/>
    <property type="evidence" value="ECO:0007669"/>
    <property type="project" value="InterPro"/>
</dbReference>
<protein>
    <recommendedName>
        <fullName evidence="1">Protein kinase domain-containing protein</fullName>
    </recommendedName>
</protein>
<dbReference type="InterPro" id="IPR011009">
    <property type="entry name" value="Kinase-like_dom_sf"/>
</dbReference>
<evidence type="ECO:0000259" key="1">
    <source>
        <dbReference type="PROSITE" id="PS50011"/>
    </source>
</evidence>
<name>A0A815D2E0_9BILA</name>
<dbReference type="OrthoDB" id="4062651at2759"/>
<accession>A0A815D2E0</accession>
<evidence type="ECO:0000313" key="3">
    <source>
        <dbReference type="Proteomes" id="UP000663891"/>
    </source>
</evidence>
<organism evidence="2 3">
    <name type="scientific">Adineta steineri</name>
    <dbReference type="NCBI Taxonomy" id="433720"/>
    <lineage>
        <taxon>Eukaryota</taxon>
        <taxon>Metazoa</taxon>
        <taxon>Spiralia</taxon>
        <taxon>Gnathifera</taxon>
        <taxon>Rotifera</taxon>
        <taxon>Eurotatoria</taxon>
        <taxon>Bdelloidea</taxon>
        <taxon>Adinetida</taxon>
        <taxon>Adinetidae</taxon>
        <taxon>Adineta</taxon>
    </lineage>
</organism>
<comment type="caution">
    <text evidence="2">The sequence shown here is derived from an EMBL/GenBank/DDBJ whole genome shotgun (WGS) entry which is preliminary data.</text>
</comment>
<proteinExistence type="predicted"/>
<dbReference type="Pfam" id="PF00069">
    <property type="entry name" value="Pkinase"/>
    <property type="match status" value="1"/>
</dbReference>
<dbReference type="Gene3D" id="1.10.510.10">
    <property type="entry name" value="Transferase(Phosphotransferase) domain 1"/>
    <property type="match status" value="1"/>
</dbReference>
<reference evidence="2" key="1">
    <citation type="submission" date="2021-02" db="EMBL/GenBank/DDBJ databases">
        <authorList>
            <person name="Nowell W R."/>
        </authorList>
    </citation>
    <scope>NUCLEOTIDE SEQUENCE</scope>
</reference>
<dbReference type="AlphaFoldDB" id="A0A815D2E0"/>
<dbReference type="PANTHER" id="PTHR24348">
    <property type="entry name" value="SERINE/THREONINE-PROTEIN KINASE UNC-51-RELATED"/>
    <property type="match status" value="1"/>
</dbReference>
<evidence type="ECO:0000313" key="2">
    <source>
        <dbReference type="EMBL" id="CAF1295678.1"/>
    </source>
</evidence>
<dbReference type="PROSITE" id="PS00108">
    <property type="entry name" value="PROTEIN_KINASE_ST"/>
    <property type="match status" value="1"/>
</dbReference>
<feature type="domain" description="Protein kinase" evidence="1">
    <location>
        <begin position="38"/>
        <end position="289"/>
    </location>
</feature>
<dbReference type="InterPro" id="IPR012341">
    <property type="entry name" value="6hp_glycosidase-like_sf"/>
</dbReference>
<dbReference type="PANTHER" id="PTHR24348:SF71">
    <property type="entry name" value="PROTEIN KINASE DOMAIN-CONTAINING PROTEIN"/>
    <property type="match status" value="1"/>
</dbReference>
<dbReference type="InterPro" id="IPR000719">
    <property type="entry name" value="Prot_kinase_dom"/>
</dbReference>
<dbReference type="GO" id="GO:0005737">
    <property type="term" value="C:cytoplasm"/>
    <property type="evidence" value="ECO:0007669"/>
    <property type="project" value="TreeGrafter"/>
</dbReference>
<dbReference type="Gene3D" id="1.50.10.10">
    <property type="match status" value="1"/>
</dbReference>
<dbReference type="SUPFAM" id="SSF56112">
    <property type="entry name" value="Protein kinase-like (PK-like)"/>
    <property type="match status" value="1"/>
</dbReference>
<dbReference type="InterPro" id="IPR008271">
    <property type="entry name" value="Ser/Thr_kinase_AS"/>
</dbReference>